<protein>
    <submittedName>
        <fullName evidence="1">RNA polymerase subunit sigma-70</fullName>
    </submittedName>
</protein>
<keyword evidence="2" id="KW-1185">Reference proteome</keyword>
<evidence type="ECO:0000313" key="2">
    <source>
        <dbReference type="Proteomes" id="UP000247832"/>
    </source>
</evidence>
<organism evidence="1 2">
    <name type="scientific">Arthrobacter livingstonensis</name>
    <dbReference type="NCBI Taxonomy" id="670078"/>
    <lineage>
        <taxon>Bacteria</taxon>
        <taxon>Bacillati</taxon>
        <taxon>Actinomycetota</taxon>
        <taxon>Actinomycetes</taxon>
        <taxon>Micrococcales</taxon>
        <taxon>Micrococcaceae</taxon>
        <taxon>Arthrobacter</taxon>
    </lineage>
</organism>
<accession>A0A2V5LCW7</accession>
<proteinExistence type="predicted"/>
<name>A0A2V5LCW7_9MICC</name>
<reference evidence="1 2" key="1">
    <citation type="submission" date="2018-05" db="EMBL/GenBank/DDBJ databases">
        <title>Genetic diversity of glacier-inhabiting Cryobacterium bacteria in China and description of Cryobacterium mengkeensis sp. nov. and Arthrobacter glacialis sp. nov.</title>
        <authorList>
            <person name="Liu Q."/>
            <person name="Xin Y.-H."/>
        </authorList>
    </citation>
    <scope>NUCLEOTIDE SEQUENCE [LARGE SCALE GENOMIC DNA]</scope>
    <source>
        <strain evidence="1 2">LI2</strain>
    </source>
</reference>
<evidence type="ECO:0000313" key="1">
    <source>
        <dbReference type="EMBL" id="PYI64150.1"/>
    </source>
</evidence>
<dbReference type="OrthoDB" id="3579809at2"/>
<dbReference type="AlphaFoldDB" id="A0A2V5LCW7"/>
<sequence>MSNEELFGNLQNADPATGLRAAVALRRLAERVEATHVEAARASGWTWEQIADALGVSRQAAHMKHGKKKETNDV</sequence>
<dbReference type="Proteomes" id="UP000247832">
    <property type="component" value="Unassembled WGS sequence"/>
</dbReference>
<dbReference type="EMBL" id="QJVD01000070">
    <property type="protein sequence ID" value="PYI64150.1"/>
    <property type="molecule type" value="Genomic_DNA"/>
</dbReference>
<gene>
    <name evidence="1" type="ORF">CVV68_22640</name>
</gene>
<comment type="caution">
    <text evidence="1">The sequence shown here is derived from an EMBL/GenBank/DDBJ whole genome shotgun (WGS) entry which is preliminary data.</text>
</comment>